<dbReference type="Proteomes" id="UP000070539">
    <property type="component" value="Unassembled WGS sequence"/>
</dbReference>
<evidence type="ECO:0000256" key="2">
    <source>
        <dbReference type="ARBA" id="ARBA00022448"/>
    </source>
</evidence>
<evidence type="ECO:0000256" key="4">
    <source>
        <dbReference type="ARBA" id="ARBA00022519"/>
    </source>
</evidence>
<feature type="transmembrane region" description="Helical" evidence="8">
    <location>
        <begin position="331"/>
        <end position="354"/>
    </location>
</feature>
<dbReference type="RefSeq" id="WP_066089959.1">
    <property type="nucleotide sequence ID" value="NZ_LRVM01000011.1"/>
</dbReference>
<keyword evidence="6 8" id="KW-1133">Transmembrane helix</keyword>
<sequence length="393" mass="42768">MKKDNFVYFYGALQGLYWMSYGSSVTFTAVFLLDHGFSNGSIGTLIAISGFLSVLLQPVIACAADKGTHFTVKRVFMLLCMAQIIPYVLLSIFPLPKIVIALLYSLLILLQLSIQPIISALGIQLMQNEVPLNFGVARGIGSFAYSVLTFFLGTLTVVFSTKCLPMTSCGLVIIILFFLHQLPDMGSHQAVDIPHGGTIAVLKSSPRFALLVVGIACIFVSHSSINNYMIHILNRIGEGNEALGRMMAYTAILEVPAMLFCTRIIRKWDCAKLLRFTAIFFVLKGIGVTFASNLTMLYLALSFQAISFAPFTAAIVYYVSGALGKQDQVKGQALVTIGITVGNILGSLAGGYILQYFNVAMMLWLTTASCILGMVFFLVGVQNTTNKSIPYEA</sequence>
<reference evidence="10 11" key="1">
    <citation type="submission" date="2016-01" db="EMBL/GenBank/DDBJ databases">
        <title>Genome sequence of Clostridium neopropionicum X4, DSM-3847.</title>
        <authorList>
            <person name="Poehlein A."/>
            <person name="Beck M.H."/>
            <person name="Bengelsdorf F.R."/>
            <person name="Daniel R."/>
            <person name="Duerre P."/>
        </authorList>
    </citation>
    <scope>NUCLEOTIDE SEQUENCE [LARGE SCALE GENOMIC DNA]</scope>
    <source>
        <strain evidence="10 11">DSM-3847</strain>
    </source>
</reference>
<dbReference type="GO" id="GO:0015528">
    <property type="term" value="F:lactose:proton symporter activity"/>
    <property type="evidence" value="ECO:0007669"/>
    <property type="project" value="TreeGrafter"/>
</dbReference>
<keyword evidence="5 8" id="KW-0812">Transmembrane</keyword>
<feature type="transmembrane region" description="Helical" evidence="8">
    <location>
        <begin position="242"/>
        <end position="261"/>
    </location>
</feature>
<evidence type="ECO:0000256" key="1">
    <source>
        <dbReference type="ARBA" id="ARBA00004429"/>
    </source>
</evidence>
<keyword evidence="2" id="KW-0813">Transport</keyword>
<protein>
    <submittedName>
        <fullName evidence="10">Putative 3-phenylpropionic acid transporter</fullName>
    </submittedName>
</protein>
<keyword evidence="3" id="KW-1003">Cell membrane</keyword>
<dbReference type="GO" id="GO:0030395">
    <property type="term" value="F:lactose binding"/>
    <property type="evidence" value="ECO:0007669"/>
    <property type="project" value="TreeGrafter"/>
</dbReference>
<dbReference type="InterPro" id="IPR024989">
    <property type="entry name" value="MFS_assoc_dom"/>
</dbReference>
<dbReference type="SUPFAM" id="SSF103473">
    <property type="entry name" value="MFS general substrate transporter"/>
    <property type="match status" value="1"/>
</dbReference>
<dbReference type="Gene3D" id="1.20.1250.20">
    <property type="entry name" value="MFS general substrate transporter like domains"/>
    <property type="match status" value="2"/>
</dbReference>
<evidence type="ECO:0000256" key="8">
    <source>
        <dbReference type="SAM" id="Phobius"/>
    </source>
</evidence>
<dbReference type="STRING" id="36847.CLNEO_25790"/>
<evidence type="ECO:0000256" key="7">
    <source>
        <dbReference type="ARBA" id="ARBA00023136"/>
    </source>
</evidence>
<feature type="transmembrane region" description="Helical" evidence="8">
    <location>
        <begin position="297"/>
        <end position="319"/>
    </location>
</feature>
<feature type="transmembrane region" description="Helical" evidence="8">
    <location>
        <begin position="208"/>
        <end position="230"/>
    </location>
</feature>
<dbReference type="Pfam" id="PF12832">
    <property type="entry name" value="MFS_1_like"/>
    <property type="match status" value="1"/>
</dbReference>
<dbReference type="EMBL" id="LRVM01000011">
    <property type="protein sequence ID" value="KXL52063.1"/>
    <property type="molecule type" value="Genomic_DNA"/>
</dbReference>
<comment type="caution">
    <text evidence="10">The sequence shown here is derived from an EMBL/GenBank/DDBJ whole genome shotgun (WGS) entry which is preliminary data.</text>
</comment>
<dbReference type="GO" id="GO:0005886">
    <property type="term" value="C:plasma membrane"/>
    <property type="evidence" value="ECO:0007669"/>
    <property type="project" value="UniProtKB-SubCell"/>
</dbReference>
<organism evidence="10 11">
    <name type="scientific">Anaerotignum neopropionicum</name>
    <dbReference type="NCBI Taxonomy" id="36847"/>
    <lineage>
        <taxon>Bacteria</taxon>
        <taxon>Bacillati</taxon>
        <taxon>Bacillota</taxon>
        <taxon>Clostridia</taxon>
        <taxon>Lachnospirales</taxon>
        <taxon>Anaerotignaceae</taxon>
        <taxon>Anaerotignum</taxon>
    </lineage>
</organism>
<dbReference type="AlphaFoldDB" id="A0A136WC19"/>
<evidence type="ECO:0000256" key="3">
    <source>
        <dbReference type="ARBA" id="ARBA00022475"/>
    </source>
</evidence>
<evidence type="ECO:0000259" key="9">
    <source>
        <dbReference type="PROSITE" id="PS50850"/>
    </source>
</evidence>
<proteinExistence type="predicted"/>
<accession>A0A136WC19</accession>
<gene>
    <name evidence="10" type="ORF">CLNEO_25790</name>
</gene>
<evidence type="ECO:0000313" key="10">
    <source>
        <dbReference type="EMBL" id="KXL52063.1"/>
    </source>
</evidence>
<feature type="transmembrane region" description="Helical" evidence="8">
    <location>
        <begin position="273"/>
        <end position="291"/>
    </location>
</feature>
<feature type="transmembrane region" description="Helical" evidence="8">
    <location>
        <begin position="45"/>
        <end position="64"/>
    </location>
</feature>
<dbReference type="PANTHER" id="PTHR23522">
    <property type="entry name" value="BLL5896 PROTEIN"/>
    <property type="match status" value="1"/>
</dbReference>
<dbReference type="OrthoDB" id="1653456at2"/>
<keyword evidence="11" id="KW-1185">Reference proteome</keyword>
<feature type="transmembrane region" description="Helical" evidence="8">
    <location>
        <begin position="159"/>
        <end position="179"/>
    </location>
</feature>
<feature type="transmembrane region" description="Helical" evidence="8">
    <location>
        <begin position="360"/>
        <end position="381"/>
    </location>
</feature>
<dbReference type="PANTHER" id="PTHR23522:SF10">
    <property type="entry name" value="3-PHENYLPROPIONIC ACID TRANSPORTER-RELATED"/>
    <property type="match status" value="1"/>
</dbReference>
<dbReference type="InterPro" id="IPR036259">
    <property type="entry name" value="MFS_trans_sf"/>
</dbReference>
<evidence type="ECO:0000256" key="5">
    <source>
        <dbReference type="ARBA" id="ARBA00022692"/>
    </source>
</evidence>
<evidence type="ECO:0000256" key="6">
    <source>
        <dbReference type="ARBA" id="ARBA00022989"/>
    </source>
</evidence>
<evidence type="ECO:0000313" key="11">
    <source>
        <dbReference type="Proteomes" id="UP000070539"/>
    </source>
</evidence>
<feature type="transmembrane region" description="Helical" evidence="8">
    <location>
        <begin position="101"/>
        <end position="123"/>
    </location>
</feature>
<comment type="subcellular location">
    <subcellularLocation>
        <location evidence="1">Cell inner membrane</location>
        <topology evidence="1">Multi-pass membrane protein</topology>
    </subcellularLocation>
</comment>
<feature type="domain" description="Major facilitator superfamily (MFS) profile" evidence="9">
    <location>
        <begin position="207"/>
        <end position="393"/>
    </location>
</feature>
<dbReference type="InterPro" id="IPR020846">
    <property type="entry name" value="MFS_dom"/>
</dbReference>
<feature type="transmembrane region" description="Helical" evidence="8">
    <location>
        <begin position="7"/>
        <end position="33"/>
    </location>
</feature>
<name>A0A136WC19_9FIRM</name>
<feature type="transmembrane region" description="Helical" evidence="8">
    <location>
        <begin position="76"/>
        <end position="95"/>
    </location>
</feature>
<keyword evidence="4" id="KW-0997">Cell inner membrane</keyword>
<keyword evidence="7 8" id="KW-0472">Membrane</keyword>
<dbReference type="PROSITE" id="PS50850">
    <property type="entry name" value="MFS"/>
    <property type="match status" value="1"/>
</dbReference>
<feature type="transmembrane region" description="Helical" evidence="8">
    <location>
        <begin position="135"/>
        <end position="153"/>
    </location>
</feature>